<reference evidence="5 6" key="1">
    <citation type="submission" date="2019-01" db="EMBL/GenBank/DDBJ databases">
        <title>Nocardioides guangzhouensis sp. nov., an actinobacterium isolated from soil.</title>
        <authorList>
            <person name="Fu Y."/>
            <person name="Cai Y."/>
            <person name="Lin Z."/>
            <person name="Chen P."/>
        </authorList>
    </citation>
    <scope>NUCLEOTIDE SEQUENCE [LARGE SCALE GENOMIC DNA]</scope>
    <source>
        <strain evidence="5 6">NBRC 105384</strain>
    </source>
</reference>
<feature type="transmembrane region" description="Helical" evidence="1">
    <location>
        <begin position="828"/>
        <end position="847"/>
    </location>
</feature>
<keyword evidence="1" id="KW-1133">Transmembrane helix</keyword>
<feature type="transmembrane region" description="Helical" evidence="1">
    <location>
        <begin position="798"/>
        <end position="816"/>
    </location>
</feature>
<dbReference type="InterPro" id="IPR042099">
    <property type="entry name" value="ANL_N_sf"/>
</dbReference>
<evidence type="ECO:0000259" key="2">
    <source>
        <dbReference type="Pfam" id="PF00501"/>
    </source>
</evidence>
<dbReference type="Pfam" id="PF01757">
    <property type="entry name" value="Acyl_transf_3"/>
    <property type="match status" value="1"/>
</dbReference>
<dbReference type="SUPFAM" id="SSF56801">
    <property type="entry name" value="Acetyl-CoA synthetase-like"/>
    <property type="match status" value="1"/>
</dbReference>
<dbReference type="InterPro" id="IPR000873">
    <property type="entry name" value="AMP-dep_synth/lig_dom"/>
</dbReference>
<dbReference type="EMBL" id="SDPU01000018">
    <property type="protein sequence ID" value="RYU13368.1"/>
    <property type="molecule type" value="Genomic_DNA"/>
</dbReference>
<organism evidence="5 6">
    <name type="scientific">Nocardioides iriomotensis</name>
    <dbReference type="NCBI Taxonomy" id="715784"/>
    <lineage>
        <taxon>Bacteria</taxon>
        <taxon>Bacillati</taxon>
        <taxon>Actinomycetota</taxon>
        <taxon>Actinomycetes</taxon>
        <taxon>Propionibacteriales</taxon>
        <taxon>Nocardioidaceae</taxon>
        <taxon>Nocardioides</taxon>
    </lineage>
</organism>
<dbReference type="RefSeq" id="WP_129986291.1">
    <property type="nucleotide sequence ID" value="NZ_SDPU01000018.1"/>
</dbReference>
<feature type="transmembrane region" description="Helical" evidence="1">
    <location>
        <begin position="672"/>
        <end position="696"/>
    </location>
</feature>
<comment type="caution">
    <text evidence="5">The sequence shown here is derived from an EMBL/GenBank/DDBJ whole genome shotgun (WGS) entry which is preliminary data.</text>
</comment>
<dbReference type="SUPFAM" id="SSF47336">
    <property type="entry name" value="ACP-like"/>
    <property type="match status" value="1"/>
</dbReference>
<protein>
    <submittedName>
        <fullName evidence="5">AMP-dependent synthetase</fullName>
    </submittedName>
</protein>
<keyword evidence="1" id="KW-0472">Membrane</keyword>
<dbReference type="AlphaFoldDB" id="A0A4Q5J6A5"/>
<dbReference type="Proteomes" id="UP000291189">
    <property type="component" value="Unassembled WGS sequence"/>
</dbReference>
<evidence type="ECO:0000259" key="3">
    <source>
        <dbReference type="Pfam" id="PF00550"/>
    </source>
</evidence>
<dbReference type="Gene3D" id="3.40.50.12780">
    <property type="entry name" value="N-terminal domain of ligase-like"/>
    <property type="match status" value="1"/>
</dbReference>
<accession>A0A4Q5J6A5</accession>
<sequence length="871" mass="92584">MTTLPAAPAVPRAPEQTGRFWADLRRHGHHPAVVTDAADGGTLSYADLADRVDALADRLGPTRRLVLLAGGNDLDTLVGYVAALAGGHPVLLLPGDNAGHVDAVVAAYDPDVVLDGDGLHERRPGTRHDLHPDLALLLSTSGSTGSPKLVRLSHTNLASNAGAIASYLGIRRTDVAATTLPLHYCYGLSVVNSHLAAGATLFLTDLSVVDACFWEAVRAHRVSSFAGVPYTFDLLDRVGFAGMDLPSLRYVTQAGGRLAPERVRAYAEAGQERGWDLFVMYGQTEATARMAYLPPDLAVASAGAIGVPVPGGSFRLEPVPERPLSARDGDLTVGELVYRGDNVMLGYATGPGDLARGREVHELRTGDVARRRPDGMLEVVGRRSRFAKVFGVRVDLDEVERLYGDRGHVVHVADLGDRLLLGVDASARPADPEELRAVAKEAVGLPRTAVDVLALPEVPRLPSGKTDYRTLVALAGSGARAATTADPAAPGGGRDDRSAALRAALAEVLGRDVTDADTFVGLGGDSLSYVEASIRVEAALGTLPAGWHTTPVGELAGRPATPARRGRTLETNVLLRALAIVMIVGTHANLFVAVGGAHVLLAVAGFNFGRFHLTDAPRRERVRHVLGSVARIAVPAAVWLAGVALLTGDIGWRNVLLLNGVLGPTSWTEPAWWYWFVEVLVWTLVALAGCLAVPWFDGVERRWSFWLPFGLALAGLLTRYDVVELSAGDEIHRGTVVFWLFALGWATVKATRLRHRLLVSAVAVASVPGFFEDGPREAVVVAGVLLLVWLSSVRVPDVVARAAAVLASASLYIYLAHWQVYPHLEDDAPLLATLLSLLAGIVFWKVASRAGNLLGTHAGPRPKPRARASQV</sequence>
<dbReference type="GO" id="GO:0016747">
    <property type="term" value="F:acyltransferase activity, transferring groups other than amino-acyl groups"/>
    <property type="evidence" value="ECO:0007669"/>
    <property type="project" value="InterPro"/>
</dbReference>
<evidence type="ECO:0000256" key="1">
    <source>
        <dbReference type="SAM" id="Phobius"/>
    </source>
</evidence>
<dbReference type="InterPro" id="IPR009081">
    <property type="entry name" value="PP-bd_ACP"/>
</dbReference>
<keyword evidence="6" id="KW-1185">Reference proteome</keyword>
<feature type="transmembrane region" description="Helical" evidence="1">
    <location>
        <begin position="577"/>
        <end position="608"/>
    </location>
</feature>
<proteinExistence type="predicted"/>
<feature type="domain" description="Carrier" evidence="3">
    <location>
        <begin position="500"/>
        <end position="542"/>
    </location>
</feature>
<dbReference type="Gene3D" id="1.10.1200.10">
    <property type="entry name" value="ACP-like"/>
    <property type="match status" value="1"/>
</dbReference>
<dbReference type="InterPro" id="IPR050237">
    <property type="entry name" value="ATP-dep_AMP-bd_enzyme"/>
</dbReference>
<dbReference type="PANTHER" id="PTHR43767">
    <property type="entry name" value="LONG-CHAIN-FATTY-ACID--COA LIGASE"/>
    <property type="match status" value="1"/>
</dbReference>
<evidence type="ECO:0000259" key="4">
    <source>
        <dbReference type="Pfam" id="PF01757"/>
    </source>
</evidence>
<feature type="domain" description="Acyltransferase 3" evidence="4">
    <location>
        <begin position="574"/>
        <end position="839"/>
    </location>
</feature>
<dbReference type="OrthoDB" id="8445630at2"/>
<evidence type="ECO:0000313" key="6">
    <source>
        <dbReference type="Proteomes" id="UP000291189"/>
    </source>
</evidence>
<dbReference type="Pfam" id="PF00501">
    <property type="entry name" value="AMP-binding"/>
    <property type="match status" value="1"/>
</dbReference>
<evidence type="ECO:0000313" key="5">
    <source>
        <dbReference type="EMBL" id="RYU13368.1"/>
    </source>
</evidence>
<dbReference type="InterPro" id="IPR036736">
    <property type="entry name" value="ACP-like_sf"/>
</dbReference>
<gene>
    <name evidence="5" type="ORF">ETU37_05885</name>
</gene>
<feature type="transmembrane region" description="Helical" evidence="1">
    <location>
        <begin position="629"/>
        <end position="652"/>
    </location>
</feature>
<dbReference type="InterPro" id="IPR002656">
    <property type="entry name" value="Acyl_transf_3_dom"/>
</dbReference>
<dbReference type="PANTHER" id="PTHR43767:SF10">
    <property type="entry name" value="SURFACTIN SYNTHASE SUBUNIT 1"/>
    <property type="match status" value="1"/>
</dbReference>
<dbReference type="Pfam" id="PF00550">
    <property type="entry name" value="PP-binding"/>
    <property type="match status" value="1"/>
</dbReference>
<keyword evidence="1" id="KW-0812">Transmembrane</keyword>
<feature type="domain" description="AMP-dependent synthetase/ligase" evidence="2">
    <location>
        <begin position="127"/>
        <end position="347"/>
    </location>
</feature>
<name>A0A4Q5J6A5_9ACTN</name>
<feature type="transmembrane region" description="Helical" evidence="1">
    <location>
        <begin position="731"/>
        <end position="748"/>
    </location>
</feature>
<feature type="transmembrane region" description="Helical" evidence="1">
    <location>
        <begin position="703"/>
        <end position="719"/>
    </location>
</feature>